<evidence type="ECO:0000313" key="3">
    <source>
        <dbReference type="Proteomes" id="UP000010411"/>
    </source>
</evidence>
<dbReference type="AlphaFoldDB" id="L1L899"/>
<evidence type="ECO:0000256" key="1">
    <source>
        <dbReference type="SAM" id="MobiDB-lite"/>
    </source>
</evidence>
<proteinExistence type="predicted"/>
<feature type="compositionally biased region" description="Basic residues" evidence="1">
    <location>
        <begin position="1"/>
        <end position="14"/>
    </location>
</feature>
<reference evidence="2 3" key="1">
    <citation type="submission" date="2012-11" db="EMBL/GenBank/DDBJ databases">
        <authorList>
            <person name="Huguet-Tapia J.C."/>
            <person name="Durkin A.S."/>
            <person name="Pettis G.S."/>
            <person name="Badger J.H."/>
        </authorList>
    </citation>
    <scope>NUCLEOTIDE SEQUENCE [LARGE SCALE GENOMIC DNA]</scope>
    <source>
        <strain evidence="2 3">91-03</strain>
    </source>
</reference>
<name>L1L899_9ACTN</name>
<feature type="region of interest" description="Disordered" evidence="1">
    <location>
        <begin position="1"/>
        <end position="82"/>
    </location>
</feature>
<dbReference type="Proteomes" id="UP000010411">
    <property type="component" value="Unassembled WGS sequence"/>
</dbReference>
<organism evidence="2 3">
    <name type="scientific">Streptomyces ipomoeae 91-03</name>
    <dbReference type="NCBI Taxonomy" id="698759"/>
    <lineage>
        <taxon>Bacteria</taxon>
        <taxon>Bacillati</taxon>
        <taxon>Actinomycetota</taxon>
        <taxon>Actinomycetes</taxon>
        <taxon>Kitasatosporales</taxon>
        <taxon>Streptomycetaceae</taxon>
        <taxon>Streptomyces</taxon>
    </lineage>
</organism>
<dbReference type="PATRIC" id="fig|698759.3.peg.432"/>
<protein>
    <submittedName>
        <fullName evidence="2">Uncharacterized protein</fullName>
    </submittedName>
</protein>
<evidence type="ECO:0000313" key="2">
    <source>
        <dbReference type="EMBL" id="EKX69029.1"/>
    </source>
</evidence>
<gene>
    <name evidence="2" type="ORF">STRIP9103_09087</name>
</gene>
<sequence>MRQGARRGRARRRNGVPPHRPGLEDHPPPLDPRITADCATWSRTTDPAPARDVRSTGRRPTARHSPGIRTTLDPPSFTAPLA</sequence>
<dbReference type="EMBL" id="AEJC01000040">
    <property type="protein sequence ID" value="EKX69029.1"/>
    <property type="molecule type" value="Genomic_DNA"/>
</dbReference>
<comment type="caution">
    <text evidence="2">The sequence shown here is derived from an EMBL/GenBank/DDBJ whole genome shotgun (WGS) entry which is preliminary data.</text>
</comment>
<accession>L1L899</accession>
<keyword evidence="3" id="KW-1185">Reference proteome</keyword>